<dbReference type="EMBL" id="CAXHTA020000017">
    <property type="protein sequence ID" value="CAL5227233.1"/>
    <property type="molecule type" value="Genomic_DNA"/>
</dbReference>
<evidence type="ECO:0000313" key="2">
    <source>
        <dbReference type="EMBL" id="CAL5227233.1"/>
    </source>
</evidence>
<dbReference type="SUPFAM" id="SSF52833">
    <property type="entry name" value="Thioredoxin-like"/>
    <property type="match status" value="1"/>
</dbReference>
<feature type="region of interest" description="Disordered" evidence="1">
    <location>
        <begin position="91"/>
        <end position="124"/>
    </location>
</feature>
<organism evidence="2 3">
    <name type="scientific">Coccomyxa viridis</name>
    <dbReference type="NCBI Taxonomy" id="1274662"/>
    <lineage>
        <taxon>Eukaryota</taxon>
        <taxon>Viridiplantae</taxon>
        <taxon>Chlorophyta</taxon>
        <taxon>core chlorophytes</taxon>
        <taxon>Trebouxiophyceae</taxon>
        <taxon>Trebouxiophyceae incertae sedis</taxon>
        <taxon>Coccomyxaceae</taxon>
        <taxon>Coccomyxa</taxon>
    </lineage>
</organism>
<evidence type="ECO:0000313" key="3">
    <source>
        <dbReference type="Proteomes" id="UP001497392"/>
    </source>
</evidence>
<reference evidence="2 3" key="1">
    <citation type="submission" date="2024-06" db="EMBL/GenBank/DDBJ databases">
        <authorList>
            <person name="Kraege A."/>
            <person name="Thomma B."/>
        </authorList>
    </citation>
    <scope>NUCLEOTIDE SEQUENCE [LARGE SCALE GENOMIC DNA]</scope>
</reference>
<evidence type="ECO:0000256" key="1">
    <source>
        <dbReference type="SAM" id="MobiDB-lite"/>
    </source>
</evidence>
<feature type="region of interest" description="Disordered" evidence="1">
    <location>
        <begin position="1"/>
        <end position="20"/>
    </location>
</feature>
<protein>
    <submittedName>
        <fullName evidence="2">G10157 protein</fullName>
    </submittedName>
</protein>
<dbReference type="Proteomes" id="UP001497392">
    <property type="component" value="Unassembled WGS sequence"/>
</dbReference>
<name>A0ABP1GBP8_9CHLO</name>
<gene>
    <name evidence="2" type="primary">g10157</name>
    <name evidence="2" type="ORF">VP750_LOCUS9139</name>
</gene>
<proteinExistence type="predicted"/>
<dbReference type="InterPro" id="IPR036249">
    <property type="entry name" value="Thioredoxin-like_sf"/>
</dbReference>
<comment type="caution">
    <text evidence="2">The sequence shown here is derived from an EMBL/GenBank/DDBJ whole genome shotgun (WGS) entry which is preliminary data.</text>
</comment>
<dbReference type="CDD" id="cd02980">
    <property type="entry name" value="TRX_Fd_family"/>
    <property type="match status" value="1"/>
</dbReference>
<keyword evidence="3" id="KW-1185">Reference proteome</keyword>
<sequence length="225" mass="23805">MKCGLPLSRSSHEGVGLSRGLSAPQVVPCTRRVSHIVCGSKKKKAEKRVKDGRKRLADVIQELQTSTSFDRDNLQSRLQEIDTVLCGDCKESTSSSSSSEDECLEAEMGNTKSSESMPGEASNVVPMRSKLRADKVLKREAPISAAELVKGLPEGASVRVCQGKACQKKGSVGLMTALQESGASCADSMVACKCLDKCKLGPNVAVTVNGSKQVVQVAAPELLPV</sequence>
<accession>A0ABP1GBP8</accession>